<evidence type="ECO:0000313" key="2">
    <source>
        <dbReference type="EMBL" id="MBO4210915.1"/>
    </source>
</evidence>
<proteinExistence type="predicted"/>
<evidence type="ECO:0000256" key="1">
    <source>
        <dbReference type="SAM" id="MobiDB-lite"/>
    </source>
</evidence>
<dbReference type="EMBL" id="WVUH01000676">
    <property type="protein sequence ID" value="MBO4210915.1"/>
    <property type="molecule type" value="Genomic_DNA"/>
</dbReference>
<reference evidence="2 3" key="1">
    <citation type="submission" date="2019-12" db="EMBL/GenBank/DDBJ databases">
        <title>Whole genome sequencing of endophytic Actinobacterium Micromonospora sp. MPMI6T.</title>
        <authorList>
            <person name="Evv R."/>
            <person name="Podile A.R."/>
        </authorList>
    </citation>
    <scope>NUCLEOTIDE SEQUENCE [LARGE SCALE GENOMIC DNA]</scope>
    <source>
        <strain evidence="2 3">MPMI6</strain>
    </source>
</reference>
<evidence type="ECO:0008006" key="4">
    <source>
        <dbReference type="Google" id="ProtNLM"/>
    </source>
</evidence>
<comment type="caution">
    <text evidence="2">The sequence shown here is derived from an EMBL/GenBank/DDBJ whole genome shotgun (WGS) entry which is preliminary data.</text>
</comment>
<keyword evidence="3" id="KW-1185">Reference proteome</keyword>
<dbReference type="Proteomes" id="UP000823521">
    <property type="component" value="Unassembled WGS sequence"/>
</dbReference>
<feature type="non-terminal residue" evidence="2">
    <location>
        <position position="126"/>
    </location>
</feature>
<protein>
    <recommendedName>
        <fullName evidence="4">AAA ATPase domain-containing protein</fullName>
    </recommendedName>
</protein>
<evidence type="ECO:0000313" key="3">
    <source>
        <dbReference type="Proteomes" id="UP000823521"/>
    </source>
</evidence>
<name>A0ABS3W2B6_MICEH</name>
<sequence>MPENLSWPDSGAGSGGAGRPASAGATVATVTPEPVPLLAAKLAVAPLPEPVLVRSRLLARLDAAATGPVTLVRAPAGWGKTTLLASWFRAGMAQRGAAWLSVGPTESAGRLWPYLHAALTATVSAT</sequence>
<gene>
    <name evidence="2" type="ORF">GSF22_33730</name>
</gene>
<feature type="region of interest" description="Disordered" evidence="1">
    <location>
        <begin position="1"/>
        <end position="26"/>
    </location>
</feature>
<organism evidence="2 3">
    <name type="scientific">Micromonospora echinofusca</name>
    <dbReference type="NCBI Taxonomy" id="47858"/>
    <lineage>
        <taxon>Bacteria</taxon>
        <taxon>Bacillati</taxon>
        <taxon>Actinomycetota</taxon>
        <taxon>Actinomycetes</taxon>
        <taxon>Micromonosporales</taxon>
        <taxon>Micromonosporaceae</taxon>
        <taxon>Micromonospora</taxon>
    </lineage>
</organism>
<accession>A0ABS3W2B6</accession>